<sequence length="103" mass="10924">NSLLKTSSHSMPGSSVASLGPRPQTSRDVSHKLYANKHSSACSSSPSRSLGGSGSLSSRSPRLTAPGFQRFLGRSSSEQLLRQGSPPRNEEQRHSHGLSLAHC</sequence>
<reference evidence="2" key="1">
    <citation type="submission" date="2021-02" db="EMBL/GenBank/DDBJ databases">
        <authorList>
            <person name="Dougan E. K."/>
            <person name="Rhodes N."/>
            <person name="Thang M."/>
            <person name="Chan C."/>
        </authorList>
    </citation>
    <scope>NUCLEOTIDE SEQUENCE</scope>
</reference>
<evidence type="ECO:0000256" key="1">
    <source>
        <dbReference type="SAM" id="MobiDB-lite"/>
    </source>
</evidence>
<organism evidence="2 3">
    <name type="scientific">Polarella glacialis</name>
    <name type="common">Dinoflagellate</name>
    <dbReference type="NCBI Taxonomy" id="89957"/>
    <lineage>
        <taxon>Eukaryota</taxon>
        <taxon>Sar</taxon>
        <taxon>Alveolata</taxon>
        <taxon>Dinophyceae</taxon>
        <taxon>Suessiales</taxon>
        <taxon>Suessiaceae</taxon>
        <taxon>Polarella</taxon>
    </lineage>
</organism>
<evidence type="ECO:0000313" key="3">
    <source>
        <dbReference type="Proteomes" id="UP000626109"/>
    </source>
</evidence>
<feature type="non-terminal residue" evidence="2">
    <location>
        <position position="103"/>
    </location>
</feature>
<comment type="caution">
    <text evidence="2">The sequence shown here is derived from an EMBL/GenBank/DDBJ whole genome shotgun (WGS) entry which is preliminary data.</text>
</comment>
<dbReference type="EMBL" id="CAJNNW010026887">
    <property type="protein sequence ID" value="CAE8688401.1"/>
    <property type="molecule type" value="Genomic_DNA"/>
</dbReference>
<accession>A0A813K071</accession>
<feature type="non-terminal residue" evidence="2">
    <location>
        <position position="1"/>
    </location>
</feature>
<evidence type="ECO:0000313" key="2">
    <source>
        <dbReference type="EMBL" id="CAE8688401.1"/>
    </source>
</evidence>
<feature type="compositionally biased region" description="Low complexity" evidence="1">
    <location>
        <begin position="43"/>
        <end position="63"/>
    </location>
</feature>
<dbReference type="AlphaFoldDB" id="A0A813K071"/>
<feature type="region of interest" description="Disordered" evidence="1">
    <location>
        <begin position="1"/>
        <end position="103"/>
    </location>
</feature>
<feature type="compositionally biased region" description="Polar residues" evidence="1">
    <location>
        <begin position="1"/>
        <end position="27"/>
    </location>
</feature>
<dbReference type="Proteomes" id="UP000626109">
    <property type="component" value="Unassembled WGS sequence"/>
</dbReference>
<proteinExistence type="predicted"/>
<name>A0A813K071_POLGL</name>
<gene>
    <name evidence="2" type="ORF">PGLA2088_LOCUS25894</name>
</gene>
<protein>
    <submittedName>
        <fullName evidence="2">Uncharacterized protein</fullName>
    </submittedName>
</protein>